<dbReference type="EMBL" id="CACVBS010000050">
    <property type="protein sequence ID" value="CAA7265702.1"/>
    <property type="molecule type" value="Genomic_DNA"/>
</dbReference>
<evidence type="ECO:0000313" key="2">
    <source>
        <dbReference type="Proteomes" id="UP000467700"/>
    </source>
</evidence>
<keyword evidence="2" id="KW-1185">Reference proteome</keyword>
<sequence>MSAQVCTVTKIKEAFFHRTTRLKLLERGQVLLYMLASTSKTKDYAWQDIFVHAVNDSRRPYASSSFWLSPYPPFGLGRRICWIILAKNSAVSLAVYVPKYTWRSILCHPRL</sequence>
<dbReference type="AlphaFoldDB" id="A0A8S0X365"/>
<name>A0A8S0X365_CYCAE</name>
<dbReference type="Proteomes" id="UP000467700">
    <property type="component" value="Unassembled WGS sequence"/>
</dbReference>
<proteinExistence type="predicted"/>
<evidence type="ECO:0000313" key="1">
    <source>
        <dbReference type="EMBL" id="CAA7265702.1"/>
    </source>
</evidence>
<comment type="caution">
    <text evidence="1">The sequence shown here is derived from an EMBL/GenBank/DDBJ whole genome shotgun (WGS) entry which is preliminary data.</text>
</comment>
<reference evidence="1 2" key="1">
    <citation type="submission" date="2020-01" db="EMBL/GenBank/DDBJ databases">
        <authorList>
            <person name="Gupta K D."/>
        </authorList>
    </citation>
    <scope>NUCLEOTIDE SEQUENCE [LARGE SCALE GENOMIC DNA]</scope>
</reference>
<gene>
    <name evidence="1" type="ORF">AAE3_LOCUS8014</name>
</gene>
<accession>A0A8S0X365</accession>
<protein>
    <submittedName>
        <fullName evidence="1">Uncharacterized protein</fullName>
    </submittedName>
</protein>
<organism evidence="1 2">
    <name type="scientific">Cyclocybe aegerita</name>
    <name type="common">Black poplar mushroom</name>
    <name type="synonym">Agrocybe aegerita</name>
    <dbReference type="NCBI Taxonomy" id="1973307"/>
    <lineage>
        <taxon>Eukaryota</taxon>
        <taxon>Fungi</taxon>
        <taxon>Dikarya</taxon>
        <taxon>Basidiomycota</taxon>
        <taxon>Agaricomycotina</taxon>
        <taxon>Agaricomycetes</taxon>
        <taxon>Agaricomycetidae</taxon>
        <taxon>Agaricales</taxon>
        <taxon>Agaricineae</taxon>
        <taxon>Bolbitiaceae</taxon>
        <taxon>Cyclocybe</taxon>
    </lineage>
</organism>